<gene>
    <name evidence="4" type="ORF">EG799_04510</name>
</gene>
<dbReference type="PANTHER" id="PTHR30349">
    <property type="entry name" value="PHAGE INTEGRASE-RELATED"/>
    <property type="match status" value="1"/>
</dbReference>
<dbReference type="InterPro" id="IPR050090">
    <property type="entry name" value="Tyrosine_recombinase_XerCD"/>
</dbReference>
<sequence length="374" mass="42076">MGGSPVSSGVHFVRKSLASGTAWYVYAWRGGPQILRAKGPRKPILTPADWVRVAEARRALEETPRDDVGSVITAFRQSAYWKELAVSTQRTWGQALERVEGKWGKAPLAIFNDARMKAKIVAWRNTMSATPRTADISVSVLSRFLEWATLEGRIILNPAHGIPTLYRAESRAPVVWLPEDIEALKAEAQQALKDAIDLAAMTGLRRADLVALRWHEINDLAIQRTASKRSRRKRYRVTIPRLPELDGLLNDLRQRPRREGVETVLVTSQGKAWTGDGLNSSFHEARKKANGGTGIWHTERDPVTGEERRTQKRLHDLRGTFATKIMTHPTAMLSNREIADLMGWSPEQVDEIRKRYVDDSAIVVSISRRLQGEV</sequence>
<feature type="domain" description="Tyr recombinase" evidence="3">
    <location>
        <begin position="171"/>
        <end position="369"/>
    </location>
</feature>
<dbReference type="InterPro" id="IPR011010">
    <property type="entry name" value="DNA_brk_join_enz"/>
</dbReference>
<evidence type="ECO:0000313" key="4">
    <source>
        <dbReference type="EMBL" id="RPF70961.1"/>
    </source>
</evidence>
<protein>
    <recommendedName>
        <fullName evidence="3">Tyr recombinase domain-containing protein</fullName>
    </recommendedName>
</protein>
<proteinExistence type="predicted"/>
<reference evidence="4 5" key="1">
    <citation type="submission" date="2018-11" db="EMBL/GenBank/DDBJ databases">
        <title>Erythrobacter spongiae sp. nov., isolated from a marine sponge.</title>
        <authorList>
            <person name="Zhuang L."/>
            <person name="Luo L."/>
        </authorList>
    </citation>
    <scope>NUCLEOTIDE SEQUENCE [LARGE SCALE GENOMIC DNA]</scope>
    <source>
        <strain evidence="4 5">HN-E23</strain>
    </source>
</reference>
<organism evidence="4 5">
    <name type="scientific">Aurantiacibacter spongiae</name>
    <dbReference type="NCBI Taxonomy" id="2488860"/>
    <lineage>
        <taxon>Bacteria</taxon>
        <taxon>Pseudomonadati</taxon>
        <taxon>Pseudomonadota</taxon>
        <taxon>Alphaproteobacteria</taxon>
        <taxon>Sphingomonadales</taxon>
        <taxon>Erythrobacteraceae</taxon>
        <taxon>Aurantiacibacter</taxon>
    </lineage>
</organism>
<evidence type="ECO:0000259" key="3">
    <source>
        <dbReference type="PROSITE" id="PS51898"/>
    </source>
</evidence>
<dbReference type="EMBL" id="RPFZ01000001">
    <property type="protein sequence ID" value="RPF70961.1"/>
    <property type="molecule type" value="Genomic_DNA"/>
</dbReference>
<dbReference type="GO" id="GO:0003677">
    <property type="term" value="F:DNA binding"/>
    <property type="evidence" value="ECO:0007669"/>
    <property type="project" value="InterPro"/>
</dbReference>
<keyword evidence="2" id="KW-0233">DNA recombination</keyword>
<dbReference type="Proteomes" id="UP000275232">
    <property type="component" value="Unassembled WGS sequence"/>
</dbReference>
<dbReference type="InterPro" id="IPR013762">
    <property type="entry name" value="Integrase-like_cat_sf"/>
</dbReference>
<dbReference type="InterPro" id="IPR002104">
    <property type="entry name" value="Integrase_catalytic"/>
</dbReference>
<dbReference type="GO" id="GO:0015074">
    <property type="term" value="P:DNA integration"/>
    <property type="evidence" value="ECO:0007669"/>
    <property type="project" value="UniProtKB-KW"/>
</dbReference>
<keyword evidence="1" id="KW-0229">DNA integration</keyword>
<dbReference type="SUPFAM" id="SSF56349">
    <property type="entry name" value="DNA breaking-rejoining enzymes"/>
    <property type="match status" value="1"/>
</dbReference>
<name>A0A3N5DPC0_9SPHN</name>
<evidence type="ECO:0000256" key="1">
    <source>
        <dbReference type="ARBA" id="ARBA00022908"/>
    </source>
</evidence>
<dbReference type="PANTHER" id="PTHR30349:SF64">
    <property type="entry name" value="PROPHAGE INTEGRASE INTD-RELATED"/>
    <property type="match status" value="1"/>
</dbReference>
<accession>A0A3N5DPC0</accession>
<comment type="caution">
    <text evidence="4">The sequence shown here is derived from an EMBL/GenBank/DDBJ whole genome shotgun (WGS) entry which is preliminary data.</text>
</comment>
<evidence type="ECO:0000313" key="5">
    <source>
        <dbReference type="Proteomes" id="UP000275232"/>
    </source>
</evidence>
<dbReference type="AlphaFoldDB" id="A0A3N5DPC0"/>
<evidence type="ECO:0000256" key="2">
    <source>
        <dbReference type="ARBA" id="ARBA00023172"/>
    </source>
</evidence>
<dbReference type="Gene3D" id="1.10.443.10">
    <property type="entry name" value="Intergrase catalytic core"/>
    <property type="match status" value="1"/>
</dbReference>
<dbReference type="PROSITE" id="PS51898">
    <property type="entry name" value="TYR_RECOMBINASE"/>
    <property type="match status" value="1"/>
</dbReference>
<dbReference type="GO" id="GO:0006310">
    <property type="term" value="P:DNA recombination"/>
    <property type="evidence" value="ECO:0007669"/>
    <property type="project" value="UniProtKB-KW"/>
</dbReference>
<keyword evidence="5" id="KW-1185">Reference proteome</keyword>